<keyword evidence="5 11" id="KW-1133">Transmembrane helix</keyword>
<feature type="transmembrane region" description="Helical" evidence="11">
    <location>
        <begin position="125"/>
        <end position="146"/>
    </location>
</feature>
<evidence type="ECO:0000256" key="3">
    <source>
        <dbReference type="ARBA" id="ARBA00022507"/>
    </source>
</evidence>
<comment type="similarity">
    <text evidence="2">Belongs to the G-protein coupled receptor 4 family.</text>
</comment>
<feature type="region of interest" description="Disordered" evidence="10">
    <location>
        <begin position="334"/>
        <end position="363"/>
    </location>
</feature>
<dbReference type="VEuPathDB" id="FungiDB:BD410DRAFT_805620"/>
<dbReference type="GO" id="GO:0005886">
    <property type="term" value="C:plasma membrane"/>
    <property type="evidence" value="ECO:0007669"/>
    <property type="project" value="TreeGrafter"/>
</dbReference>
<dbReference type="AlphaFoldDB" id="A0A4Y7PYE5"/>
<evidence type="ECO:0000256" key="5">
    <source>
        <dbReference type="ARBA" id="ARBA00022989"/>
    </source>
</evidence>
<dbReference type="InterPro" id="IPR001499">
    <property type="entry name" value="GPCR_STE3"/>
</dbReference>
<evidence type="ECO:0000256" key="7">
    <source>
        <dbReference type="ARBA" id="ARBA00023136"/>
    </source>
</evidence>
<name>A0A4Y7PYE5_9AGAM</name>
<evidence type="ECO:0000256" key="6">
    <source>
        <dbReference type="ARBA" id="ARBA00023040"/>
    </source>
</evidence>
<keyword evidence="9" id="KW-0807">Transducer</keyword>
<feature type="compositionally biased region" description="Polar residues" evidence="10">
    <location>
        <begin position="346"/>
        <end position="357"/>
    </location>
</feature>
<keyword evidence="6" id="KW-0297">G-protein coupled receptor</keyword>
<feature type="transmembrane region" description="Helical" evidence="11">
    <location>
        <begin position="231"/>
        <end position="250"/>
    </location>
</feature>
<comment type="subcellular location">
    <subcellularLocation>
        <location evidence="1">Membrane</location>
        <topology evidence="1">Multi-pass membrane protein</topology>
    </subcellularLocation>
</comment>
<dbReference type="PANTHER" id="PTHR28097:SF1">
    <property type="entry name" value="PHEROMONE A FACTOR RECEPTOR"/>
    <property type="match status" value="1"/>
</dbReference>
<dbReference type="PRINTS" id="PR00899">
    <property type="entry name" value="GPCRSTE3"/>
</dbReference>
<evidence type="ECO:0000256" key="9">
    <source>
        <dbReference type="ARBA" id="ARBA00023224"/>
    </source>
</evidence>
<evidence type="ECO:0000313" key="13">
    <source>
        <dbReference type="Proteomes" id="UP000294933"/>
    </source>
</evidence>
<dbReference type="PANTHER" id="PTHR28097">
    <property type="entry name" value="PHEROMONE A FACTOR RECEPTOR"/>
    <property type="match status" value="1"/>
</dbReference>
<evidence type="ECO:0000256" key="8">
    <source>
        <dbReference type="ARBA" id="ARBA00023170"/>
    </source>
</evidence>
<keyword evidence="4 11" id="KW-0812">Transmembrane</keyword>
<evidence type="ECO:0000313" key="12">
    <source>
        <dbReference type="EMBL" id="TDL19560.1"/>
    </source>
</evidence>
<dbReference type="Pfam" id="PF02076">
    <property type="entry name" value="STE3"/>
    <property type="match status" value="1"/>
</dbReference>
<evidence type="ECO:0000256" key="2">
    <source>
        <dbReference type="ARBA" id="ARBA00011085"/>
    </source>
</evidence>
<keyword evidence="3" id="KW-0589">Pheromone response</keyword>
<proteinExistence type="inferred from homology"/>
<evidence type="ECO:0000256" key="4">
    <source>
        <dbReference type="ARBA" id="ARBA00022692"/>
    </source>
</evidence>
<dbReference type="GO" id="GO:0004932">
    <property type="term" value="F:mating-type factor pheromone receptor activity"/>
    <property type="evidence" value="ECO:0007669"/>
    <property type="project" value="InterPro"/>
</dbReference>
<feature type="transmembrane region" description="Helical" evidence="11">
    <location>
        <begin position="167"/>
        <end position="189"/>
    </location>
</feature>
<keyword evidence="7 11" id="KW-0472">Membrane</keyword>
<evidence type="ECO:0000256" key="10">
    <source>
        <dbReference type="SAM" id="MobiDB-lite"/>
    </source>
</evidence>
<gene>
    <name evidence="12" type="ORF">BD410DRAFT_805620</name>
</gene>
<sequence>MRSTKHQYGATSVCLLAPHFRFPSGANFGLPPAGRILVGYGIAIPACGLCIQRRLYLVTSTQIVTVGDKEKIRYFIQDLFVTLGFPLLSMALVYIVQDNRYTFYEDFGCTVPIYNVWPSYPVYTVWPLAIASVSLCYSLLTLRAFAARRSELNEFLHSGTVTFKRHVRLMCLASMDIAFTVPLSVWSLVDNIRNMDPYVSWGDTHLDFSVIRTYPAIIWRSSAALHFIVEFHRWSVILCAVVFVAFFTFAEESLVPYGAVFCAGTKRFNTWNQRGSSTHNGGPSSGHFGDWNGTASTGGLGTVLPVFFSANNHNSVLTPAIKLENHAGIDDSIHRKNSASGAPESLGSSRTSVTTASVLDGQR</sequence>
<evidence type="ECO:0000256" key="1">
    <source>
        <dbReference type="ARBA" id="ARBA00004141"/>
    </source>
</evidence>
<dbReference type="GO" id="GO:0000750">
    <property type="term" value="P:pheromone-dependent signal transduction involved in conjugation with cellular fusion"/>
    <property type="evidence" value="ECO:0007669"/>
    <property type="project" value="TreeGrafter"/>
</dbReference>
<evidence type="ECO:0000256" key="11">
    <source>
        <dbReference type="SAM" id="Phobius"/>
    </source>
</evidence>
<dbReference type="OrthoDB" id="2874149at2759"/>
<dbReference type="EMBL" id="ML170195">
    <property type="protein sequence ID" value="TDL19560.1"/>
    <property type="molecule type" value="Genomic_DNA"/>
</dbReference>
<dbReference type="Proteomes" id="UP000294933">
    <property type="component" value="Unassembled WGS sequence"/>
</dbReference>
<keyword evidence="13" id="KW-1185">Reference proteome</keyword>
<protein>
    <submittedName>
        <fullName evidence="12">STE3-domain-containing protein</fullName>
    </submittedName>
</protein>
<organism evidence="12 13">
    <name type="scientific">Rickenella mellea</name>
    <dbReference type="NCBI Taxonomy" id="50990"/>
    <lineage>
        <taxon>Eukaryota</taxon>
        <taxon>Fungi</taxon>
        <taxon>Dikarya</taxon>
        <taxon>Basidiomycota</taxon>
        <taxon>Agaricomycotina</taxon>
        <taxon>Agaricomycetes</taxon>
        <taxon>Hymenochaetales</taxon>
        <taxon>Rickenellaceae</taxon>
        <taxon>Rickenella</taxon>
    </lineage>
</organism>
<keyword evidence="8" id="KW-0675">Receptor</keyword>
<accession>A0A4Y7PYE5</accession>
<feature type="transmembrane region" description="Helical" evidence="11">
    <location>
        <begin position="79"/>
        <end position="97"/>
    </location>
</feature>
<reference evidence="12 13" key="1">
    <citation type="submission" date="2018-06" db="EMBL/GenBank/DDBJ databases">
        <title>A transcriptomic atlas of mushroom development highlights an independent origin of complex multicellularity.</title>
        <authorList>
            <consortium name="DOE Joint Genome Institute"/>
            <person name="Krizsan K."/>
            <person name="Almasi E."/>
            <person name="Merenyi Z."/>
            <person name="Sahu N."/>
            <person name="Viragh M."/>
            <person name="Koszo T."/>
            <person name="Mondo S."/>
            <person name="Kiss B."/>
            <person name="Balint B."/>
            <person name="Kues U."/>
            <person name="Barry K."/>
            <person name="Hegedus J.C."/>
            <person name="Henrissat B."/>
            <person name="Johnson J."/>
            <person name="Lipzen A."/>
            <person name="Ohm R."/>
            <person name="Nagy I."/>
            <person name="Pangilinan J."/>
            <person name="Yan J."/>
            <person name="Xiong Y."/>
            <person name="Grigoriev I.V."/>
            <person name="Hibbett D.S."/>
            <person name="Nagy L.G."/>
        </authorList>
    </citation>
    <scope>NUCLEOTIDE SEQUENCE [LARGE SCALE GENOMIC DNA]</scope>
    <source>
        <strain evidence="12 13">SZMC22713</strain>
    </source>
</reference>